<dbReference type="EMBL" id="FNKH01000002">
    <property type="protein sequence ID" value="SDR03984.1"/>
    <property type="molecule type" value="Genomic_DNA"/>
</dbReference>
<proteinExistence type="predicted"/>
<accession>A0A1H1FST0</accession>
<sequence length="31" mass="3567">MHISSPETLKKAEHIRPFPSFPSKAYAFDAY</sequence>
<evidence type="ECO:0000313" key="1">
    <source>
        <dbReference type="EMBL" id="SDR03984.1"/>
    </source>
</evidence>
<gene>
    <name evidence="1" type="ORF">SAMN04489742_3631</name>
</gene>
<evidence type="ECO:0000313" key="2">
    <source>
        <dbReference type="Proteomes" id="UP000181917"/>
    </source>
</evidence>
<protein>
    <submittedName>
        <fullName evidence="1">Uncharacterized protein</fullName>
    </submittedName>
</protein>
<name>A0A1H1FST0_9MICC</name>
<keyword evidence="2" id="KW-1185">Reference proteome</keyword>
<reference evidence="1 2" key="1">
    <citation type="submission" date="2016-10" db="EMBL/GenBank/DDBJ databases">
        <authorList>
            <person name="de Groot N.N."/>
        </authorList>
    </citation>
    <scope>NUCLEOTIDE SEQUENCE [LARGE SCALE GENOMIC DNA]</scope>
    <source>
        <strain evidence="1 2">DSM 20117</strain>
    </source>
</reference>
<dbReference type="Proteomes" id="UP000181917">
    <property type="component" value="Unassembled WGS sequence"/>
</dbReference>
<dbReference type="AlphaFoldDB" id="A0A1H1FST0"/>
<organism evidence="1 2">
    <name type="scientific">Crystallibacter crystallopoietes</name>
    <dbReference type="NCBI Taxonomy" id="37928"/>
    <lineage>
        <taxon>Bacteria</taxon>
        <taxon>Bacillati</taxon>
        <taxon>Actinomycetota</taxon>
        <taxon>Actinomycetes</taxon>
        <taxon>Micrococcales</taxon>
        <taxon>Micrococcaceae</taxon>
        <taxon>Crystallibacter</taxon>
    </lineage>
</organism>